<organism evidence="7 8">
    <name type="scientific">Thalassiosira oceanica</name>
    <name type="common">Marine diatom</name>
    <dbReference type="NCBI Taxonomy" id="159749"/>
    <lineage>
        <taxon>Eukaryota</taxon>
        <taxon>Sar</taxon>
        <taxon>Stramenopiles</taxon>
        <taxon>Ochrophyta</taxon>
        <taxon>Bacillariophyta</taxon>
        <taxon>Coscinodiscophyceae</taxon>
        <taxon>Thalassiosirophycidae</taxon>
        <taxon>Thalassiosirales</taxon>
        <taxon>Thalassiosiraceae</taxon>
        <taxon>Thalassiosira</taxon>
    </lineage>
</organism>
<dbReference type="InterPro" id="IPR001902">
    <property type="entry name" value="SLC26A/SulP_fam"/>
</dbReference>
<evidence type="ECO:0000313" key="7">
    <source>
        <dbReference type="EMBL" id="EJK47253.1"/>
    </source>
</evidence>
<dbReference type="InterPro" id="IPR011547">
    <property type="entry name" value="SLC26A/SulP_dom"/>
</dbReference>
<feature type="transmembrane region" description="Helical" evidence="5">
    <location>
        <begin position="163"/>
        <end position="186"/>
    </location>
</feature>
<accession>K0R363</accession>
<keyword evidence="8" id="KW-1185">Reference proteome</keyword>
<feature type="domain" description="STAS" evidence="6">
    <location>
        <begin position="277"/>
        <end position="411"/>
    </location>
</feature>
<dbReference type="GO" id="GO:0055085">
    <property type="term" value="P:transmembrane transport"/>
    <property type="evidence" value="ECO:0007669"/>
    <property type="project" value="InterPro"/>
</dbReference>
<dbReference type="PANTHER" id="PTHR11814">
    <property type="entry name" value="SULFATE TRANSPORTER"/>
    <property type="match status" value="1"/>
</dbReference>
<dbReference type="Proteomes" id="UP000266841">
    <property type="component" value="Unassembled WGS sequence"/>
</dbReference>
<comment type="subcellular location">
    <subcellularLocation>
        <location evidence="1">Membrane</location>
        <topology evidence="1">Multi-pass membrane protein</topology>
    </subcellularLocation>
</comment>
<feature type="transmembrane region" description="Helical" evidence="5">
    <location>
        <begin position="192"/>
        <end position="214"/>
    </location>
</feature>
<feature type="transmembrane region" description="Helical" evidence="5">
    <location>
        <begin position="92"/>
        <end position="111"/>
    </location>
</feature>
<gene>
    <name evidence="7" type="ORF">THAOC_34041</name>
</gene>
<protein>
    <recommendedName>
        <fullName evidence="6">STAS domain-containing protein</fullName>
    </recommendedName>
</protein>
<dbReference type="CDD" id="cd07042">
    <property type="entry name" value="STAS_SulP_like_sulfate_transporter"/>
    <property type="match status" value="1"/>
</dbReference>
<dbReference type="PROSITE" id="PS50801">
    <property type="entry name" value="STAS"/>
    <property type="match status" value="1"/>
</dbReference>
<reference evidence="7 8" key="1">
    <citation type="journal article" date="2012" name="Genome Biol.">
        <title>Genome and low-iron response of an oceanic diatom adapted to chronic iron limitation.</title>
        <authorList>
            <person name="Lommer M."/>
            <person name="Specht M."/>
            <person name="Roy A.S."/>
            <person name="Kraemer L."/>
            <person name="Andreson R."/>
            <person name="Gutowska M.A."/>
            <person name="Wolf J."/>
            <person name="Bergner S.V."/>
            <person name="Schilhabel M.B."/>
            <person name="Klostermeier U.C."/>
            <person name="Beiko R.G."/>
            <person name="Rosenstiel P."/>
            <person name="Hippler M."/>
            <person name="Laroche J."/>
        </authorList>
    </citation>
    <scope>NUCLEOTIDE SEQUENCE [LARGE SCALE GENOMIC DNA]</scope>
    <source>
        <strain evidence="7 8">CCMP1005</strain>
    </source>
</reference>
<sequence>MSTKKIASRYPRFKWTRAAGPLILTVVCIVLQATIDLEARGSEYTAMYTASFVCHISGSNSPFLSVPIVAYIPAGLPPFTGSMLFPVDIPRLAVVVLSIVIVGFMESIAIAKKLAQVHNYELDSSMELVGLGMANLTSGLFGGYPVTGSFSRSAVNNESGAQSGLSAVVTATMVLISLVCLTSVFAMMPLALLASIVISGVISLVDYNEAIYLWRVHKFDFSVWVVAFIGTLFLGVELGLSLAVGISLLLVIFESAYPPTAELGRLPGTHHYRNIKQYPDAEQYDGIVLVRVDAPIYFANAQHCRDKVQKYYQRAEQKLKEAYKDDNSDDKDEVQDVQFVILELTSVSHIDTSALHTLQEMCSTFRRENDIQLCLVNPNPRVMQKLVQSGLVDEIGRDHMFVSLHDSVHYCLGQMHSCEVKKRALMKDLLGPANRNKSAKGATMPHSMSLPANIGAVSEYSVAEENNDIEIGLEIGIGVDN</sequence>
<feature type="transmembrane region" description="Helical" evidence="5">
    <location>
        <begin position="68"/>
        <end position="85"/>
    </location>
</feature>
<feature type="transmembrane region" description="Helical" evidence="5">
    <location>
        <begin position="131"/>
        <end position="151"/>
    </location>
</feature>
<evidence type="ECO:0000313" key="8">
    <source>
        <dbReference type="Proteomes" id="UP000266841"/>
    </source>
</evidence>
<dbReference type="InterPro" id="IPR036513">
    <property type="entry name" value="STAS_dom_sf"/>
</dbReference>
<evidence type="ECO:0000256" key="1">
    <source>
        <dbReference type="ARBA" id="ARBA00004141"/>
    </source>
</evidence>
<keyword evidence="4 5" id="KW-0472">Membrane</keyword>
<dbReference type="InterPro" id="IPR002645">
    <property type="entry name" value="STAS_dom"/>
</dbReference>
<feature type="transmembrane region" description="Helical" evidence="5">
    <location>
        <begin position="221"/>
        <end position="253"/>
    </location>
</feature>
<comment type="caution">
    <text evidence="7">The sequence shown here is derived from an EMBL/GenBank/DDBJ whole genome shotgun (WGS) entry which is preliminary data.</text>
</comment>
<dbReference type="EMBL" id="AGNL01047166">
    <property type="protein sequence ID" value="EJK47253.1"/>
    <property type="molecule type" value="Genomic_DNA"/>
</dbReference>
<dbReference type="AlphaFoldDB" id="K0R363"/>
<keyword evidence="2 5" id="KW-0812">Transmembrane</keyword>
<evidence type="ECO:0000256" key="3">
    <source>
        <dbReference type="ARBA" id="ARBA00022989"/>
    </source>
</evidence>
<dbReference type="GO" id="GO:0016020">
    <property type="term" value="C:membrane"/>
    <property type="evidence" value="ECO:0007669"/>
    <property type="project" value="UniProtKB-SubCell"/>
</dbReference>
<evidence type="ECO:0000256" key="4">
    <source>
        <dbReference type="ARBA" id="ARBA00023136"/>
    </source>
</evidence>
<evidence type="ECO:0000256" key="2">
    <source>
        <dbReference type="ARBA" id="ARBA00022692"/>
    </source>
</evidence>
<dbReference type="Pfam" id="PF00916">
    <property type="entry name" value="Sulfate_transp"/>
    <property type="match status" value="1"/>
</dbReference>
<dbReference type="Pfam" id="PF01740">
    <property type="entry name" value="STAS"/>
    <property type="match status" value="1"/>
</dbReference>
<proteinExistence type="predicted"/>
<keyword evidence="3 5" id="KW-1133">Transmembrane helix</keyword>
<evidence type="ECO:0000256" key="5">
    <source>
        <dbReference type="SAM" id="Phobius"/>
    </source>
</evidence>
<dbReference type="OMA" id="FRRENDI"/>
<name>K0R363_THAOC</name>
<dbReference type="OrthoDB" id="288203at2759"/>
<dbReference type="eggNOG" id="KOG0236">
    <property type="taxonomic scope" value="Eukaryota"/>
</dbReference>
<dbReference type="Gene3D" id="3.30.750.24">
    <property type="entry name" value="STAS domain"/>
    <property type="match status" value="1"/>
</dbReference>
<dbReference type="SUPFAM" id="SSF52091">
    <property type="entry name" value="SpoIIaa-like"/>
    <property type="match status" value="1"/>
</dbReference>
<evidence type="ECO:0000259" key="6">
    <source>
        <dbReference type="PROSITE" id="PS50801"/>
    </source>
</evidence>